<accession>A0A0E9W467</accession>
<dbReference type="AlphaFoldDB" id="A0A0E9W467"/>
<feature type="transmembrane region" description="Helical" evidence="1">
    <location>
        <begin position="6"/>
        <end position="23"/>
    </location>
</feature>
<keyword evidence="1" id="KW-0472">Membrane</keyword>
<protein>
    <submittedName>
        <fullName evidence="2">Uncharacterized protein</fullName>
    </submittedName>
</protein>
<proteinExistence type="predicted"/>
<sequence>MDSVLWVYASRWIVGSLLAQLKMNKILRSVRFM</sequence>
<dbReference type="EMBL" id="GBXM01023403">
    <property type="protein sequence ID" value="JAH85174.1"/>
    <property type="molecule type" value="Transcribed_RNA"/>
</dbReference>
<name>A0A0E9W467_ANGAN</name>
<evidence type="ECO:0000256" key="1">
    <source>
        <dbReference type="SAM" id="Phobius"/>
    </source>
</evidence>
<evidence type="ECO:0000313" key="2">
    <source>
        <dbReference type="EMBL" id="JAH85174.1"/>
    </source>
</evidence>
<keyword evidence="1" id="KW-0812">Transmembrane</keyword>
<organism evidence="2">
    <name type="scientific">Anguilla anguilla</name>
    <name type="common">European freshwater eel</name>
    <name type="synonym">Muraena anguilla</name>
    <dbReference type="NCBI Taxonomy" id="7936"/>
    <lineage>
        <taxon>Eukaryota</taxon>
        <taxon>Metazoa</taxon>
        <taxon>Chordata</taxon>
        <taxon>Craniata</taxon>
        <taxon>Vertebrata</taxon>
        <taxon>Euteleostomi</taxon>
        <taxon>Actinopterygii</taxon>
        <taxon>Neopterygii</taxon>
        <taxon>Teleostei</taxon>
        <taxon>Anguilliformes</taxon>
        <taxon>Anguillidae</taxon>
        <taxon>Anguilla</taxon>
    </lineage>
</organism>
<keyword evidence="1" id="KW-1133">Transmembrane helix</keyword>
<reference evidence="2" key="1">
    <citation type="submission" date="2014-11" db="EMBL/GenBank/DDBJ databases">
        <authorList>
            <person name="Amaro Gonzalez C."/>
        </authorList>
    </citation>
    <scope>NUCLEOTIDE SEQUENCE</scope>
</reference>
<reference evidence="2" key="2">
    <citation type="journal article" date="2015" name="Fish Shellfish Immunol.">
        <title>Early steps in the European eel (Anguilla anguilla)-Vibrio vulnificus interaction in the gills: Role of the RtxA13 toxin.</title>
        <authorList>
            <person name="Callol A."/>
            <person name="Pajuelo D."/>
            <person name="Ebbesson L."/>
            <person name="Teles M."/>
            <person name="MacKenzie S."/>
            <person name="Amaro C."/>
        </authorList>
    </citation>
    <scope>NUCLEOTIDE SEQUENCE</scope>
</reference>